<dbReference type="GO" id="GO:0016020">
    <property type="term" value="C:membrane"/>
    <property type="evidence" value="ECO:0007669"/>
    <property type="project" value="UniProtKB-SubCell"/>
</dbReference>
<dbReference type="InterPro" id="IPR008915">
    <property type="entry name" value="Peptidase_M50"/>
</dbReference>
<comment type="similarity">
    <text evidence="3">Belongs to the peptidase M50B family.</text>
</comment>
<dbReference type="GO" id="GO:0006508">
    <property type="term" value="P:proteolysis"/>
    <property type="evidence" value="ECO:0007669"/>
    <property type="project" value="UniProtKB-KW"/>
</dbReference>
<sequence length="387" mass="41524">MVVLGVVIGLLVLVFLVAIHELGHAVVAKRNGVEVEEYGIGFPPRAKKWQPKQSFLGKNVVFSLNWLPLGGFVKLKGEYDSARGKGAYGATGYWVKTKILLAGVLVNWLAAVVLFAVLAVFGLPKILPNQVMLPFDNTSVRTPVKIVRLTEGSPAAQVGLQVDDEIVAINEKPIDTSAQLSEVTQQSSGQTVNIEVKRNKQPLHFRTTLLSRDQAKNGGYLGVVPHQSETIHATWSAPLVGVATTVQLTHETLKGVGSMIAQGIGGFFGQFVGSPEQKQAAKADLAKVGNNVAGPVGILGVLFPSVVNSGLTQVLLLAAIISLTLAVMNILPIPALDGGRWFTMTIFRLLKKPLTKDREETIQATGFLILMALTIVVTWNDIAKLFS</sequence>
<gene>
    <name evidence="13" type="ORF">FBF37_00925</name>
</gene>
<evidence type="ECO:0000313" key="13">
    <source>
        <dbReference type="EMBL" id="QCT42036.1"/>
    </source>
</evidence>
<dbReference type="InterPro" id="IPR036034">
    <property type="entry name" value="PDZ_sf"/>
</dbReference>
<evidence type="ECO:0000256" key="10">
    <source>
        <dbReference type="ARBA" id="ARBA00023136"/>
    </source>
</evidence>
<dbReference type="PROSITE" id="PS50106">
    <property type="entry name" value="PDZ"/>
    <property type="match status" value="1"/>
</dbReference>
<evidence type="ECO:0000256" key="5">
    <source>
        <dbReference type="ARBA" id="ARBA00022692"/>
    </source>
</evidence>
<reference evidence="13 14" key="1">
    <citation type="submission" date="2019-04" db="EMBL/GenBank/DDBJ databases">
        <title>Saccharibacteria TM7 genomes.</title>
        <authorList>
            <person name="Bor B."/>
            <person name="He X."/>
            <person name="Chen T."/>
            <person name="Dewhirst F.E."/>
        </authorList>
    </citation>
    <scope>NUCLEOTIDE SEQUENCE [LARGE SCALE GENOMIC DNA]</scope>
    <source>
        <strain evidence="13 14">BB001</strain>
    </source>
</reference>
<keyword evidence="8 11" id="KW-1133">Transmembrane helix</keyword>
<keyword evidence="4" id="KW-0645">Protease</keyword>
<feature type="domain" description="PDZ" evidence="12">
    <location>
        <begin position="144"/>
        <end position="200"/>
    </location>
</feature>
<evidence type="ECO:0000259" key="12">
    <source>
        <dbReference type="PROSITE" id="PS50106"/>
    </source>
</evidence>
<dbReference type="GO" id="GO:0004222">
    <property type="term" value="F:metalloendopeptidase activity"/>
    <property type="evidence" value="ECO:0007669"/>
    <property type="project" value="InterPro"/>
</dbReference>
<evidence type="ECO:0000256" key="11">
    <source>
        <dbReference type="SAM" id="Phobius"/>
    </source>
</evidence>
<feature type="transmembrane region" description="Helical" evidence="11">
    <location>
        <begin position="99"/>
        <end position="123"/>
    </location>
</feature>
<feature type="transmembrane region" description="Helical" evidence="11">
    <location>
        <begin position="314"/>
        <end position="335"/>
    </location>
</feature>
<evidence type="ECO:0000256" key="4">
    <source>
        <dbReference type="ARBA" id="ARBA00022670"/>
    </source>
</evidence>
<dbReference type="Pfam" id="PF17820">
    <property type="entry name" value="PDZ_6"/>
    <property type="match status" value="1"/>
</dbReference>
<dbReference type="CDD" id="cd06163">
    <property type="entry name" value="S2P-M50_PDZ_RseP-like"/>
    <property type="match status" value="1"/>
</dbReference>
<dbReference type="PANTHER" id="PTHR42837">
    <property type="entry name" value="REGULATOR OF SIGMA-E PROTEASE RSEP"/>
    <property type="match status" value="1"/>
</dbReference>
<dbReference type="EMBL" id="CP040004">
    <property type="protein sequence ID" value="QCT42036.1"/>
    <property type="molecule type" value="Genomic_DNA"/>
</dbReference>
<dbReference type="AlphaFoldDB" id="A0A4V1GDJ8"/>
<dbReference type="KEGG" id="nft:FBF37_00925"/>
<dbReference type="PANTHER" id="PTHR42837:SF2">
    <property type="entry name" value="MEMBRANE METALLOPROTEASE ARASP2, CHLOROPLASTIC-RELATED"/>
    <property type="match status" value="1"/>
</dbReference>
<proteinExistence type="inferred from homology"/>
<dbReference type="InterPro" id="IPR004387">
    <property type="entry name" value="Pept_M50_Zn"/>
</dbReference>
<accession>A0A4V1GDJ8</accession>
<feature type="transmembrane region" description="Helical" evidence="11">
    <location>
        <begin position="362"/>
        <end position="382"/>
    </location>
</feature>
<dbReference type="RefSeq" id="WP_138078596.1">
    <property type="nucleotide sequence ID" value="NZ_CP040004.1"/>
</dbReference>
<dbReference type="SMART" id="SM00228">
    <property type="entry name" value="PDZ"/>
    <property type="match status" value="1"/>
</dbReference>
<comment type="cofactor">
    <cofactor evidence="1">
        <name>Zn(2+)</name>
        <dbReference type="ChEBI" id="CHEBI:29105"/>
    </cofactor>
</comment>
<evidence type="ECO:0000256" key="6">
    <source>
        <dbReference type="ARBA" id="ARBA00022801"/>
    </source>
</evidence>
<dbReference type="SUPFAM" id="SSF50156">
    <property type="entry name" value="PDZ domain-like"/>
    <property type="match status" value="1"/>
</dbReference>
<keyword evidence="5 11" id="KW-0812">Transmembrane</keyword>
<comment type="subcellular location">
    <subcellularLocation>
        <location evidence="2">Membrane</location>
        <topology evidence="2">Multi-pass membrane protein</topology>
    </subcellularLocation>
</comment>
<dbReference type="Gene3D" id="2.30.42.10">
    <property type="match status" value="1"/>
</dbReference>
<keyword evidence="6" id="KW-0378">Hydrolase</keyword>
<evidence type="ECO:0000256" key="8">
    <source>
        <dbReference type="ARBA" id="ARBA00022989"/>
    </source>
</evidence>
<name>A0A4V1GDJ8_9BACT</name>
<evidence type="ECO:0000256" key="2">
    <source>
        <dbReference type="ARBA" id="ARBA00004141"/>
    </source>
</evidence>
<evidence type="ECO:0000256" key="7">
    <source>
        <dbReference type="ARBA" id="ARBA00022833"/>
    </source>
</evidence>
<evidence type="ECO:0000256" key="3">
    <source>
        <dbReference type="ARBA" id="ARBA00007931"/>
    </source>
</evidence>
<evidence type="ECO:0000313" key="14">
    <source>
        <dbReference type="Proteomes" id="UP000310639"/>
    </source>
</evidence>
<protein>
    <submittedName>
        <fullName evidence="13">PDZ domain-containing protein</fullName>
    </submittedName>
</protein>
<keyword evidence="9" id="KW-0482">Metalloprotease</keyword>
<keyword evidence="7" id="KW-0862">Zinc</keyword>
<evidence type="ECO:0000256" key="9">
    <source>
        <dbReference type="ARBA" id="ARBA00023049"/>
    </source>
</evidence>
<dbReference type="Pfam" id="PF02163">
    <property type="entry name" value="Peptidase_M50"/>
    <property type="match status" value="1"/>
</dbReference>
<keyword evidence="10 11" id="KW-0472">Membrane</keyword>
<dbReference type="OrthoDB" id="9782003at2"/>
<dbReference type="InterPro" id="IPR001478">
    <property type="entry name" value="PDZ"/>
</dbReference>
<organism evidence="13 14">
    <name type="scientific">Candidatus Nanosynbacter featherlites</name>
    <dbReference type="NCBI Taxonomy" id="2572088"/>
    <lineage>
        <taxon>Bacteria</taxon>
        <taxon>Candidatus Saccharimonadota</taxon>
        <taxon>Candidatus Saccharimonadia</taxon>
        <taxon>Candidatus Nanosynbacterales</taxon>
        <taxon>Candidatus Nanosynbacteraceae</taxon>
        <taxon>Candidatus Nanosynbacter</taxon>
    </lineage>
</organism>
<evidence type="ECO:0000256" key="1">
    <source>
        <dbReference type="ARBA" id="ARBA00001947"/>
    </source>
</evidence>
<dbReference type="InterPro" id="IPR041489">
    <property type="entry name" value="PDZ_6"/>
</dbReference>
<keyword evidence="14" id="KW-1185">Reference proteome</keyword>
<dbReference type="Proteomes" id="UP000310639">
    <property type="component" value="Chromosome"/>
</dbReference>